<keyword evidence="2" id="KW-1185">Reference proteome</keyword>
<name>A0ABM7DXI5_9GAMM</name>
<dbReference type="RefSeq" id="WP_126169613.1">
    <property type="nucleotide sequence ID" value="NZ_CP020374.1"/>
</dbReference>
<protein>
    <recommendedName>
        <fullName evidence="3">Type IV pilus biogenesis protein PilP</fullName>
    </recommendedName>
</protein>
<dbReference type="Proteomes" id="UP000278437">
    <property type="component" value="Plasmid pSTH1"/>
</dbReference>
<gene>
    <name evidence="1" type="ORF">STH12_04239</name>
</gene>
<evidence type="ECO:0008006" key="3">
    <source>
        <dbReference type="Google" id="ProtNLM"/>
    </source>
</evidence>
<evidence type="ECO:0000313" key="2">
    <source>
        <dbReference type="Proteomes" id="UP000278437"/>
    </source>
</evidence>
<evidence type="ECO:0000313" key="1">
    <source>
        <dbReference type="EMBL" id="AZQ13265.1"/>
    </source>
</evidence>
<dbReference type="GeneID" id="39490240"/>
<reference evidence="1 2" key="1">
    <citation type="submission" date="2017-03" db="EMBL/GenBank/DDBJ databases">
        <title>Full genome sequence of a non-lethal Shewanella isolate that potentiates virulence of Vibio parahaemolyticus causing acute hepatopancreatic necrosis disease (AHPND) in shrimp.</title>
        <authorList>
            <person name="Prachumwat A."/>
            <person name="Sritunyalucksana K."/>
        </authorList>
    </citation>
    <scope>NUCLEOTIDE SEQUENCE [LARGE SCALE GENOMIC DNA]</scope>
    <source>
        <strain evidence="1 2">TH2012</strain>
        <plasmid evidence="2">psth1</plasmid>
    </source>
</reference>
<keyword evidence="1" id="KW-0614">Plasmid</keyword>
<dbReference type="EMBL" id="CP020374">
    <property type="protein sequence ID" value="AZQ13265.1"/>
    <property type="molecule type" value="Genomic_DNA"/>
</dbReference>
<sequence>MTANKQPVTKSKIALAATLAVAVLGYGSYAVYDAVTPTPTAIQDSPTTAQAPLTHTPEAQPLAKPAISRQVVFVPSAAASDIIRYEQQASVQAARLTALTAQKLADEAANKLTPPQPIAALIEQQAKTPKEPSLLDLIVVKSLIASGGEIVGMVSVGDELIDVKRGSRIGNVSVIALTADSITFTDGDTTKTRRVKQY</sequence>
<organism evidence="1 2">
    <name type="scientific">Shewanella khirikhana</name>
    <dbReference type="NCBI Taxonomy" id="1965282"/>
    <lineage>
        <taxon>Bacteria</taxon>
        <taxon>Pseudomonadati</taxon>
        <taxon>Pseudomonadota</taxon>
        <taxon>Gammaproteobacteria</taxon>
        <taxon>Alteromonadales</taxon>
        <taxon>Shewanellaceae</taxon>
        <taxon>Shewanella</taxon>
    </lineage>
</organism>
<proteinExistence type="predicted"/>
<accession>A0ABM7DXI5</accession>
<geneLocation type="plasmid" evidence="2">
    <name>psth1</name>
</geneLocation>